<evidence type="ECO:0000313" key="4">
    <source>
        <dbReference type="Proteomes" id="UP000249886"/>
    </source>
</evidence>
<gene>
    <name evidence="3" type="ORF">NCTC10254_00718</name>
</gene>
<feature type="transmembrane region" description="Helical" evidence="2">
    <location>
        <begin position="7"/>
        <end position="31"/>
    </location>
</feature>
<feature type="transmembrane region" description="Helical" evidence="2">
    <location>
        <begin position="241"/>
        <end position="260"/>
    </location>
</feature>
<evidence type="ECO:0000313" key="3">
    <source>
        <dbReference type="EMBL" id="SPW24340.1"/>
    </source>
</evidence>
<dbReference type="Pfam" id="PF13367">
    <property type="entry name" value="PrsW-protease"/>
    <property type="match status" value="1"/>
</dbReference>
<feature type="region of interest" description="Disordered" evidence="1">
    <location>
        <begin position="288"/>
        <end position="310"/>
    </location>
</feature>
<sequence length="310" mass="33301">MLRYGKTVLLVSVVLGVIVSLFSIGMSAFLVDAPVSLINLAGFIAYLIVGTAIFRVSPMWPEELNWKWYLTCLLWGGCASVGVVSVIGSPISTVLKRLNLMFFEAALGGAYPEEISKLLGVALILIVSQRFSRPWHGFVVGGMVGLGFEAFENIVYGSFGAMIDPNSDVDGALSVWGYRTVAGPGLHMCLTAISGLAIGYAIYLADIPMRKRLAYMFGGLGTSFLLHFAWNTIISAGNLQIVWWVGVAIVLYGTFLSCWVHCVRQIKTEGSGPITVPHLPLASLEEPAPDAPPATQVMPGVQPPEGFSTQ</sequence>
<dbReference type="EMBL" id="UARK01000001">
    <property type="protein sequence ID" value="SPW24340.1"/>
    <property type="molecule type" value="Genomic_DNA"/>
</dbReference>
<feature type="transmembrane region" description="Helical" evidence="2">
    <location>
        <begin position="115"/>
        <end position="131"/>
    </location>
</feature>
<feature type="transmembrane region" description="Helical" evidence="2">
    <location>
        <begin position="138"/>
        <end position="161"/>
    </location>
</feature>
<feature type="transmembrane region" description="Helical" evidence="2">
    <location>
        <begin position="181"/>
        <end position="203"/>
    </location>
</feature>
<dbReference type="PANTHER" id="PTHR36844:SF1">
    <property type="entry name" value="PROTEASE PRSW"/>
    <property type="match status" value="1"/>
</dbReference>
<dbReference type="GeneID" id="84572870"/>
<dbReference type="InterPro" id="IPR026898">
    <property type="entry name" value="PrsW"/>
</dbReference>
<feature type="transmembrane region" description="Helical" evidence="2">
    <location>
        <begin position="37"/>
        <end position="56"/>
    </location>
</feature>
<keyword evidence="2" id="KW-0472">Membrane</keyword>
<dbReference type="Proteomes" id="UP000249886">
    <property type="component" value="Unassembled WGS sequence"/>
</dbReference>
<dbReference type="PANTHER" id="PTHR36844">
    <property type="entry name" value="PROTEASE PRSW"/>
    <property type="match status" value="1"/>
</dbReference>
<reference evidence="3 4" key="1">
    <citation type="submission" date="2018-06" db="EMBL/GenBank/DDBJ databases">
        <authorList>
            <consortium name="Pathogen Informatics"/>
            <person name="Doyle S."/>
        </authorList>
    </citation>
    <scope>NUCLEOTIDE SEQUENCE [LARGE SCALE GENOMIC DNA]</scope>
    <source>
        <strain evidence="3 4">NCTC10254</strain>
    </source>
</reference>
<evidence type="ECO:0000256" key="2">
    <source>
        <dbReference type="SAM" id="Phobius"/>
    </source>
</evidence>
<keyword evidence="2" id="KW-1133">Transmembrane helix</keyword>
<keyword evidence="2" id="KW-0812">Transmembrane</keyword>
<name>A0A6H9XFD7_9CORY</name>
<protein>
    <submittedName>
        <fullName evidence="3">Hypothetical membrane protein</fullName>
    </submittedName>
</protein>
<feature type="transmembrane region" description="Helical" evidence="2">
    <location>
        <begin position="68"/>
        <end position="95"/>
    </location>
</feature>
<feature type="transmembrane region" description="Helical" evidence="2">
    <location>
        <begin position="215"/>
        <end position="235"/>
    </location>
</feature>
<comment type="caution">
    <text evidence="3">The sequence shown here is derived from an EMBL/GenBank/DDBJ whole genome shotgun (WGS) entry which is preliminary data.</text>
</comment>
<dbReference type="RefSeq" id="WP_005524238.1">
    <property type="nucleotide sequence ID" value="NZ_CP050134.2"/>
</dbReference>
<organism evidence="3 4">
    <name type="scientific">Corynebacterium matruchotii</name>
    <dbReference type="NCBI Taxonomy" id="43768"/>
    <lineage>
        <taxon>Bacteria</taxon>
        <taxon>Bacillati</taxon>
        <taxon>Actinomycetota</taxon>
        <taxon>Actinomycetes</taxon>
        <taxon>Mycobacteriales</taxon>
        <taxon>Corynebacteriaceae</taxon>
        <taxon>Corynebacterium</taxon>
    </lineage>
</organism>
<dbReference type="AlphaFoldDB" id="A0A6H9XFD7"/>
<evidence type="ECO:0000256" key="1">
    <source>
        <dbReference type="SAM" id="MobiDB-lite"/>
    </source>
</evidence>
<dbReference type="GO" id="GO:0008233">
    <property type="term" value="F:peptidase activity"/>
    <property type="evidence" value="ECO:0007669"/>
    <property type="project" value="InterPro"/>
</dbReference>
<accession>A0A6H9XFD7</accession>
<proteinExistence type="predicted"/>